<comment type="caution">
    <text evidence="2">The sequence shown here is derived from an EMBL/GenBank/DDBJ whole genome shotgun (WGS) entry which is preliminary data.</text>
</comment>
<accession>C0FZU9</accession>
<name>C0FZU9_9FIRM</name>
<protein>
    <submittedName>
        <fullName evidence="2">Uncharacterized protein</fullName>
    </submittedName>
</protein>
<evidence type="ECO:0000313" key="2">
    <source>
        <dbReference type="EMBL" id="EEG91819.1"/>
    </source>
</evidence>
<keyword evidence="1" id="KW-1133">Transmembrane helix</keyword>
<sequence>MIVFGYTYQKQQDEAKKNIVQFTEQYVEKVTNELKRNDSYMGVTTVDSKDYRGMFGLDELSKIGKISELQVTYKLLSSASDYRYHFFSMNREDDDFIELTAVKLPFERYRRIRPYLKDGASEKIINGKWIYIKTEQENIIASFWLYDQFVLGAWITEEDFLKDVSQLDYGSGGGISLVLKEDMDKTDLSMENHRATIYELEDVNSDFEICEVLKQNSEMKRIMILQVLQFALGLQVLIVLLVMMWQLRKNFIIPVKNLVEVLDRYRSVKEYRKQKKENEAPDVVNDAYQILDSLGNHVESLSLQLCKSEMEKKQLEINFRNLQIRPHFFCELPGYDFRNGSDRGCREDSENDSMYFEILSLYMSRLSGYDLTFSRNPPYGKPN</sequence>
<evidence type="ECO:0000256" key="1">
    <source>
        <dbReference type="SAM" id="Phobius"/>
    </source>
</evidence>
<evidence type="ECO:0000313" key="3">
    <source>
        <dbReference type="Proteomes" id="UP000003561"/>
    </source>
</evidence>
<dbReference type="EMBL" id="ACFY01000170">
    <property type="protein sequence ID" value="EEG91819.1"/>
    <property type="molecule type" value="Genomic_DNA"/>
</dbReference>
<reference evidence="2 3" key="1">
    <citation type="submission" date="2009-02" db="EMBL/GenBank/DDBJ databases">
        <authorList>
            <person name="Fulton L."/>
            <person name="Clifton S."/>
            <person name="Fulton B."/>
            <person name="Xu J."/>
            <person name="Minx P."/>
            <person name="Pepin K.H."/>
            <person name="Johnson M."/>
            <person name="Bhonagiri V."/>
            <person name="Nash W.E."/>
            <person name="Mardis E.R."/>
            <person name="Wilson R.K."/>
        </authorList>
    </citation>
    <scope>NUCLEOTIDE SEQUENCE [LARGE SCALE GENOMIC DNA]</scope>
    <source>
        <strain evidence="2 3">DSM 16841</strain>
    </source>
</reference>
<proteinExistence type="predicted"/>
<gene>
    <name evidence="2" type="ORF">ROSEINA2194_04296</name>
</gene>
<dbReference type="Proteomes" id="UP000003561">
    <property type="component" value="Unassembled WGS sequence"/>
</dbReference>
<keyword evidence="1" id="KW-0812">Transmembrane</keyword>
<feature type="transmembrane region" description="Helical" evidence="1">
    <location>
        <begin position="222"/>
        <end position="245"/>
    </location>
</feature>
<dbReference type="AlphaFoldDB" id="C0FZU9"/>
<reference evidence="2 3" key="2">
    <citation type="submission" date="2009-03" db="EMBL/GenBank/DDBJ databases">
        <title>Draft genome sequence of Roseburia inulinivorans (DSM 16841).</title>
        <authorList>
            <person name="Sudarsanam P."/>
            <person name="Ley R."/>
            <person name="Guruge J."/>
            <person name="Turnbaugh P.J."/>
            <person name="Mahowald M."/>
            <person name="Liep D."/>
            <person name="Gordon J."/>
        </authorList>
    </citation>
    <scope>NUCLEOTIDE SEQUENCE [LARGE SCALE GENOMIC DNA]</scope>
    <source>
        <strain evidence="2 3">DSM 16841</strain>
    </source>
</reference>
<organism evidence="2 3">
    <name type="scientific">Roseburia inulinivorans DSM 16841</name>
    <dbReference type="NCBI Taxonomy" id="622312"/>
    <lineage>
        <taxon>Bacteria</taxon>
        <taxon>Bacillati</taxon>
        <taxon>Bacillota</taxon>
        <taxon>Clostridia</taxon>
        <taxon>Lachnospirales</taxon>
        <taxon>Lachnospiraceae</taxon>
        <taxon>Roseburia</taxon>
    </lineage>
</organism>
<keyword evidence="1" id="KW-0472">Membrane</keyword>